<keyword evidence="3" id="KW-1185">Reference proteome</keyword>
<dbReference type="AlphaFoldDB" id="A0A4Q9L3F6"/>
<reference evidence="2 3" key="1">
    <citation type="submission" date="2017-12" db="EMBL/GenBank/DDBJ databases">
        <authorList>
            <person name="Pombert J.-F."/>
            <person name="Haag K.L."/>
            <person name="Ebert D."/>
        </authorList>
    </citation>
    <scope>NUCLEOTIDE SEQUENCE [LARGE SCALE GENOMIC DNA]</scope>
    <source>
        <strain evidence="2">BE-OM-2</strain>
    </source>
</reference>
<organism evidence="2 3">
    <name type="scientific">Hamiltosporidium magnivora</name>
    <dbReference type="NCBI Taxonomy" id="148818"/>
    <lineage>
        <taxon>Eukaryota</taxon>
        <taxon>Fungi</taxon>
        <taxon>Fungi incertae sedis</taxon>
        <taxon>Microsporidia</taxon>
        <taxon>Dubosqiidae</taxon>
        <taxon>Hamiltosporidium</taxon>
    </lineage>
</organism>
<sequence>MVKTESSESDNDPTIPRIKYVIGNQAPKLPHTPRKKRDPNKPKLPCSYCFSLNTSNKGTGKNLNDLRTYCNSCKRSYSTQIAENFAYAFQNKKGKINESVNSNIGVTKNTSDPAITKLVNSPPEEEFTNLNQSKLTKEQIALVISGESPFPITKYIFVYFTGIKRNRTRLYKLSLQSINQDVARYIINLDFIGESTLEVICIDKYKSKIVTLFEGLPATYLKNSPEINDQKHLDVSALKERMKKIYQRKENKNFRLKRFAVRLNKLDGEELLVFLMSANIMAKSIGSEEKLNPNKIKKNNVV</sequence>
<name>A0A4Q9L3F6_9MICR</name>
<proteinExistence type="predicted"/>
<evidence type="ECO:0000256" key="1">
    <source>
        <dbReference type="SAM" id="MobiDB-lite"/>
    </source>
</evidence>
<dbReference type="EMBL" id="PITI01001285">
    <property type="protein sequence ID" value="TBU01686.1"/>
    <property type="molecule type" value="Genomic_DNA"/>
</dbReference>
<gene>
    <name evidence="2" type="ORF">CWI36_1285p0010</name>
</gene>
<feature type="region of interest" description="Disordered" evidence="1">
    <location>
        <begin position="1"/>
        <end position="40"/>
    </location>
</feature>
<comment type="caution">
    <text evidence="2">The sequence shown here is derived from an EMBL/GenBank/DDBJ whole genome shotgun (WGS) entry which is preliminary data.</text>
</comment>
<accession>A0A4Q9L3F6</accession>
<dbReference type="Proteomes" id="UP000291404">
    <property type="component" value="Unassembled WGS sequence"/>
</dbReference>
<protein>
    <submittedName>
        <fullName evidence="2">Uncharacterized protein</fullName>
    </submittedName>
</protein>
<dbReference type="VEuPathDB" id="MicrosporidiaDB:CWI39_0074p0010"/>
<evidence type="ECO:0000313" key="2">
    <source>
        <dbReference type="EMBL" id="TBU01686.1"/>
    </source>
</evidence>
<evidence type="ECO:0000313" key="3">
    <source>
        <dbReference type="Proteomes" id="UP000291404"/>
    </source>
</evidence>
<dbReference type="VEuPathDB" id="MicrosporidiaDB:CWI36_1285p0010"/>